<evidence type="ECO:0000313" key="5">
    <source>
        <dbReference type="Proteomes" id="UP001163550"/>
    </source>
</evidence>
<protein>
    <submittedName>
        <fullName evidence="4">BREX-4 system phosphatase PglZ</fullName>
    </submittedName>
</protein>
<dbReference type="NCBIfam" id="NF033445">
    <property type="entry name" value="BREX_PglZ_4"/>
    <property type="match status" value="1"/>
</dbReference>
<keyword evidence="5" id="KW-1185">Reference proteome</keyword>
<dbReference type="InterPro" id="IPR057185">
    <property type="entry name" value="DUF7863"/>
</dbReference>
<feature type="domain" description="DUF7862" evidence="1">
    <location>
        <begin position="669"/>
        <end position="754"/>
    </location>
</feature>
<dbReference type="InterPro" id="IPR057186">
    <property type="entry name" value="DUF7864"/>
</dbReference>
<proteinExistence type="predicted"/>
<dbReference type="Pfam" id="PF25263">
    <property type="entry name" value="DUF7863"/>
    <property type="match status" value="1"/>
</dbReference>
<accession>A0ABY6H9M4</accession>
<organism evidence="4 5">
    <name type="scientific">Acetobacterium wieringae</name>
    <dbReference type="NCBI Taxonomy" id="52694"/>
    <lineage>
        <taxon>Bacteria</taxon>
        <taxon>Bacillati</taxon>
        <taxon>Bacillota</taxon>
        <taxon>Clostridia</taxon>
        <taxon>Eubacteriales</taxon>
        <taxon>Eubacteriaceae</taxon>
        <taxon>Acetobacterium</taxon>
    </lineage>
</organism>
<gene>
    <name evidence="4" type="primary">pglZ</name>
    <name evidence="4" type="ORF">LNN31_10285</name>
</gene>
<evidence type="ECO:0000259" key="1">
    <source>
        <dbReference type="Pfam" id="PF25262"/>
    </source>
</evidence>
<dbReference type="EMBL" id="CP087994">
    <property type="protein sequence ID" value="UYO61173.1"/>
    <property type="molecule type" value="Genomic_DNA"/>
</dbReference>
<reference evidence="4" key="1">
    <citation type="submission" date="2021-11" db="EMBL/GenBank/DDBJ databases">
        <title>Isoprene-degrading acetogen.</title>
        <authorList>
            <person name="Yang Y."/>
            <person name="Jin H."/>
            <person name="Yan J."/>
        </authorList>
    </citation>
    <scope>NUCLEOTIDE SEQUENCE</scope>
    <source>
        <strain evidence="4">Berkeley</strain>
    </source>
</reference>
<evidence type="ECO:0000313" key="4">
    <source>
        <dbReference type="EMBL" id="UYO61173.1"/>
    </source>
</evidence>
<dbReference type="Proteomes" id="UP001163550">
    <property type="component" value="Chromosome"/>
</dbReference>
<evidence type="ECO:0000259" key="2">
    <source>
        <dbReference type="Pfam" id="PF25263"/>
    </source>
</evidence>
<name>A0ABY6H9M4_9FIRM</name>
<dbReference type="InterPro" id="IPR057184">
    <property type="entry name" value="DUF7862"/>
</dbReference>
<evidence type="ECO:0000259" key="3">
    <source>
        <dbReference type="Pfam" id="PF25264"/>
    </source>
</evidence>
<feature type="domain" description="DUF7864" evidence="3">
    <location>
        <begin position="4"/>
        <end position="182"/>
    </location>
</feature>
<dbReference type="RefSeq" id="WP_263992402.1">
    <property type="nucleotide sequence ID" value="NZ_CP087994.1"/>
</dbReference>
<dbReference type="Pfam" id="PF25262">
    <property type="entry name" value="DUF7862"/>
    <property type="match status" value="1"/>
</dbReference>
<feature type="domain" description="DUF7863" evidence="2">
    <location>
        <begin position="206"/>
        <end position="374"/>
    </location>
</feature>
<sequence>MKFDECIKRVDRYLRSTDTQPRFVNIQNMIDLGRIKQHFHVGLNEFIEIESYCKEDENPNTDSLLNDLYHKQGVVFITGLTSFFMLCGEIELKRQLSQLIHFTTTNCHIVVLCYQCEKYLVTEDVRLERIIYNVDGEESFKPSLVFCPPEIPHIFNGTIIEGINRVANAVETINDDILYIRTRKHKSSYPHSLYHITEQNGAFEVLCTLDPSTNQLDINYGTTEQWTDALIDVSKHASWATLFTEIFSSFPNLELTATNWKVFDDKTKWLYFIALKIFGAKNNWCLNSAAPKATSVNSLIRCLFRSILSLDWNETDFWTKYAERKALLLSFGNPESEVLDYCAMVKSKGKYALYYLTDSTKAEQVLIFETLDTYAFDFSQEEVIGILKEIYPDLYDYLRPYRFKNDLLHSYFQTYKYEKVINKVFPEFENLVEEQAEKREYNLILPPRTEKIESIDKTDTHLYFIDAMGVEYLGFIMEKCRQKDLFADVTVCRCELPSITSCNKEFVEVFANAGAVLVPDKNGIKTLDEIKHHGQDDYDYRITMLPIHLIRELEIIEGILDKIKIKLANGVCRRVVMISDHGASRLSVISNRENKWEMATKGEHSGRCCPKNEINELPICATEENGFWVLANYDRFKGSRKANVEVHGGATLEEVTIPIIEITYRTLEIEIEMLTPEIIFNIMKKNAEIRLFSKTKLTNLSVSIAEKDYDAETSDGHVFLIKLLDLRKTGDYSVDVYTNNNKVATGLKFTANKEGLKENKLL</sequence>
<dbReference type="Pfam" id="PF25264">
    <property type="entry name" value="DUF7864"/>
    <property type="match status" value="1"/>
</dbReference>